<dbReference type="EMBL" id="JAUSVS010000006">
    <property type="protein sequence ID" value="MDQ0465384.1"/>
    <property type="molecule type" value="Genomic_DNA"/>
</dbReference>
<comment type="caution">
    <text evidence="2">The sequence shown here is derived from an EMBL/GenBank/DDBJ whole genome shotgun (WGS) entry which is preliminary data.</text>
</comment>
<proteinExistence type="predicted"/>
<dbReference type="Proteomes" id="UP001228905">
    <property type="component" value="Unassembled WGS sequence"/>
</dbReference>
<evidence type="ECO:0000313" key="2">
    <source>
        <dbReference type="EMBL" id="MDQ0465384.1"/>
    </source>
</evidence>
<dbReference type="RefSeq" id="WP_307350651.1">
    <property type="nucleotide sequence ID" value="NZ_JAUSVS010000006.1"/>
</dbReference>
<reference evidence="2 3" key="1">
    <citation type="submission" date="2023-07" db="EMBL/GenBank/DDBJ databases">
        <title>Genomic Encyclopedia of Type Strains, Phase IV (KMG-IV): sequencing the most valuable type-strain genomes for metagenomic binning, comparative biology and taxonomic classification.</title>
        <authorList>
            <person name="Goeker M."/>
        </authorList>
    </citation>
    <scope>NUCLEOTIDE SEQUENCE [LARGE SCALE GENOMIC DNA]</scope>
    <source>
        <strain evidence="2 3">DSM 18695</strain>
    </source>
</reference>
<keyword evidence="1" id="KW-0732">Signal</keyword>
<evidence type="ECO:0008006" key="4">
    <source>
        <dbReference type="Google" id="ProtNLM"/>
    </source>
</evidence>
<protein>
    <recommendedName>
        <fullName evidence="4">DUF4833 domain-containing protein</fullName>
    </recommendedName>
</protein>
<sequence>MILRILALVCGLLLGAGPAAATDSWQPYVNKSYGVSLQMPSPPQIKVETPPSADGQPTRRTLTVTAKPAENRYYMLRVDIFDLPRRGTPRERLNRTVDGLLTPDRGPVISRTETTVGGSPAIDIVFGPGEGGVYLRSRLINREDRLIHLTTASDSPPPLDRFFTEFAFIP</sequence>
<feature type="signal peptide" evidence="1">
    <location>
        <begin position="1"/>
        <end position="21"/>
    </location>
</feature>
<organism evidence="2 3">
    <name type="scientific">Caulobacter ginsengisoli</name>
    <dbReference type="NCBI Taxonomy" id="400775"/>
    <lineage>
        <taxon>Bacteria</taxon>
        <taxon>Pseudomonadati</taxon>
        <taxon>Pseudomonadota</taxon>
        <taxon>Alphaproteobacteria</taxon>
        <taxon>Caulobacterales</taxon>
        <taxon>Caulobacteraceae</taxon>
        <taxon>Caulobacter</taxon>
    </lineage>
</organism>
<name>A0ABU0ITQ6_9CAUL</name>
<gene>
    <name evidence="2" type="ORF">QO010_003171</name>
</gene>
<evidence type="ECO:0000313" key="3">
    <source>
        <dbReference type="Proteomes" id="UP001228905"/>
    </source>
</evidence>
<evidence type="ECO:0000256" key="1">
    <source>
        <dbReference type="SAM" id="SignalP"/>
    </source>
</evidence>
<keyword evidence="3" id="KW-1185">Reference proteome</keyword>
<accession>A0ABU0ITQ6</accession>
<feature type="chain" id="PRO_5046273620" description="DUF4833 domain-containing protein" evidence="1">
    <location>
        <begin position="22"/>
        <end position="170"/>
    </location>
</feature>